<dbReference type="GO" id="GO:0008270">
    <property type="term" value="F:zinc ion binding"/>
    <property type="evidence" value="ECO:0007669"/>
    <property type="project" value="InterPro"/>
</dbReference>
<sequence length="240" mass="25620">MPSASAPPSPTSSRASSVAPQTPPPKLSRQSTGITFRLPSSLTNKPANALLQCELCQRRIGLWAFTTRPTANEATGSRSQSVEKDSPNGVPSTPSSRIKKTLPQRAFDILKEHRSYCPYVVRSTVVPSMPLPQTSSTPTRTGSSASGHKSSSSLSQFNGRNGVPGALEGWRAVLTVVLRYGMVEKQRIEYGFLAPRNSTDGANADDDSDKMDVDSVKAMVSGVKARGGKDLLKYVKGLLG</sequence>
<comment type="caution">
    <text evidence="3">The sequence shown here is derived from an EMBL/GenBank/DDBJ whole genome shotgun (WGS) entry which is preliminary data.</text>
</comment>
<feature type="compositionally biased region" description="Polar residues" evidence="1">
    <location>
        <begin position="71"/>
        <end position="80"/>
    </location>
</feature>
<keyword evidence="4" id="KW-1185">Reference proteome</keyword>
<accession>A0A9W8MZZ9</accession>
<proteinExistence type="predicted"/>
<dbReference type="EMBL" id="JANKHO010000076">
    <property type="protein sequence ID" value="KAJ3515898.1"/>
    <property type="molecule type" value="Genomic_DNA"/>
</dbReference>
<feature type="compositionally biased region" description="Polar residues" evidence="1">
    <location>
        <begin position="28"/>
        <end position="41"/>
    </location>
</feature>
<evidence type="ECO:0000313" key="3">
    <source>
        <dbReference type="EMBL" id="KAJ3515898.1"/>
    </source>
</evidence>
<feature type="region of interest" description="Disordered" evidence="1">
    <location>
        <begin position="128"/>
        <end position="157"/>
    </location>
</feature>
<evidence type="ECO:0000256" key="1">
    <source>
        <dbReference type="SAM" id="MobiDB-lite"/>
    </source>
</evidence>
<feature type="compositionally biased region" description="Low complexity" evidence="1">
    <location>
        <begin position="11"/>
        <end position="20"/>
    </location>
</feature>
<feature type="domain" description="NuBaID C-terminal" evidence="2">
    <location>
        <begin position="46"/>
        <end position="122"/>
    </location>
</feature>
<feature type="compositionally biased region" description="Pro residues" evidence="1">
    <location>
        <begin position="1"/>
        <end position="10"/>
    </location>
</feature>
<dbReference type="OrthoDB" id="2592092at2759"/>
<protein>
    <recommendedName>
        <fullName evidence="2">NuBaID C-terminal domain-containing protein</fullName>
    </recommendedName>
</protein>
<feature type="region of interest" description="Disordered" evidence="1">
    <location>
        <begin position="1"/>
        <end position="41"/>
    </location>
</feature>
<evidence type="ECO:0000313" key="4">
    <source>
        <dbReference type="Proteomes" id="UP001148786"/>
    </source>
</evidence>
<organism evidence="3 4">
    <name type="scientific">Agrocybe chaxingu</name>
    <dbReference type="NCBI Taxonomy" id="84603"/>
    <lineage>
        <taxon>Eukaryota</taxon>
        <taxon>Fungi</taxon>
        <taxon>Dikarya</taxon>
        <taxon>Basidiomycota</taxon>
        <taxon>Agaricomycotina</taxon>
        <taxon>Agaricomycetes</taxon>
        <taxon>Agaricomycetidae</taxon>
        <taxon>Agaricales</taxon>
        <taxon>Agaricineae</taxon>
        <taxon>Strophariaceae</taxon>
        <taxon>Agrocybe</taxon>
    </lineage>
</organism>
<evidence type="ECO:0000259" key="2">
    <source>
        <dbReference type="Pfam" id="PF08600"/>
    </source>
</evidence>
<feature type="compositionally biased region" description="Polar residues" evidence="1">
    <location>
        <begin position="131"/>
        <end position="142"/>
    </location>
</feature>
<dbReference type="Proteomes" id="UP001148786">
    <property type="component" value="Unassembled WGS sequence"/>
</dbReference>
<gene>
    <name evidence="3" type="ORF">NLJ89_g1477</name>
</gene>
<reference evidence="3" key="1">
    <citation type="submission" date="2022-07" db="EMBL/GenBank/DDBJ databases">
        <title>Genome Sequence of Agrocybe chaxingu.</title>
        <authorList>
            <person name="Buettner E."/>
        </authorList>
    </citation>
    <scope>NUCLEOTIDE SEQUENCE</scope>
    <source>
        <strain evidence="3">MP-N11</strain>
    </source>
</reference>
<dbReference type="AlphaFoldDB" id="A0A9W8MZZ9"/>
<feature type="compositionally biased region" description="Low complexity" evidence="1">
    <location>
        <begin position="143"/>
        <end position="155"/>
    </location>
</feature>
<dbReference type="InterPro" id="IPR013909">
    <property type="entry name" value="NuBaID_C"/>
</dbReference>
<dbReference type="Pfam" id="PF08600">
    <property type="entry name" value="NuBaID_C"/>
    <property type="match status" value="1"/>
</dbReference>
<name>A0A9W8MZZ9_9AGAR</name>
<feature type="region of interest" description="Disordered" evidence="1">
    <location>
        <begin position="71"/>
        <end position="99"/>
    </location>
</feature>